<evidence type="ECO:0000313" key="3">
    <source>
        <dbReference type="Proteomes" id="UP000801864"/>
    </source>
</evidence>
<comment type="caution">
    <text evidence="2">The sequence shown here is derived from an EMBL/GenBank/DDBJ whole genome shotgun (WGS) entry which is preliminary data.</text>
</comment>
<reference evidence="2 3" key="1">
    <citation type="submission" date="2018-06" db="EMBL/GenBank/DDBJ databases">
        <title>Genome analysis of cellulolytic fungus Trichoderma lentiforme CFAM-422.</title>
        <authorList>
            <person name="Steindorff A.S."/>
            <person name="Formighieri E.F."/>
            <person name="Midorikawa G.E.O."/>
            <person name="Tamietti M.S."/>
            <person name="Ramos E.Z."/>
            <person name="Silva A.S."/>
            <person name="Bon E.P.S."/>
            <person name="Mendes T.D."/>
            <person name="Damaso M.C.T."/>
            <person name="Favaro L.C.L."/>
        </authorList>
    </citation>
    <scope>NUCLEOTIDE SEQUENCE [LARGE SCALE GENOMIC DNA]</scope>
    <source>
        <strain evidence="2 3">CFAM-422</strain>
    </source>
</reference>
<gene>
    <name evidence="2" type="ORF">CFAM422_011294</name>
</gene>
<feature type="compositionally biased region" description="Basic and acidic residues" evidence="1">
    <location>
        <begin position="27"/>
        <end position="36"/>
    </location>
</feature>
<keyword evidence="3" id="KW-1185">Reference proteome</keyword>
<feature type="compositionally biased region" description="Basic residues" evidence="1">
    <location>
        <begin position="7"/>
        <end position="26"/>
    </location>
</feature>
<dbReference type="AlphaFoldDB" id="A0A9P4X6S5"/>
<evidence type="ECO:0000256" key="1">
    <source>
        <dbReference type="SAM" id="MobiDB-lite"/>
    </source>
</evidence>
<protein>
    <submittedName>
        <fullName evidence="2">Uncharacterized protein</fullName>
    </submittedName>
</protein>
<evidence type="ECO:0000313" key="2">
    <source>
        <dbReference type="EMBL" id="KAF3060608.1"/>
    </source>
</evidence>
<organism evidence="2 3">
    <name type="scientific">Trichoderma lentiforme</name>
    <dbReference type="NCBI Taxonomy" id="1567552"/>
    <lineage>
        <taxon>Eukaryota</taxon>
        <taxon>Fungi</taxon>
        <taxon>Dikarya</taxon>
        <taxon>Ascomycota</taxon>
        <taxon>Pezizomycotina</taxon>
        <taxon>Sordariomycetes</taxon>
        <taxon>Hypocreomycetidae</taxon>
        <taxon>Hypocreales</taxon>
        <taxon>Hypocreaceae</taxon>
        <taxon>Trichoderma</taxon>
    </lineage>
</organism>
<sequence length="94" mass="10240">MTQSKSKAARAQKKMRGGLKRNRRMMRSAERRDRRSRIVGEKAIGRKKLVTSPGISGDTWAWASKILAAPANQSESAVPCSAVGTEALTCLLPD</sequence>
<proteinExistence type="predicted"/>
<name>A0A9P4X6S5_9HYPO</name>
<dbReference type="Proteomes" id="UP000801864">
    <property type="component" value="Unassembled WGS sequence"/>
</dbReference>
<feature type="region of interest" description="Disordered" evidence="1">
    <location>
        <begin position="1"/>
        <end position="36"/>
    </location>
</feature>
<accession>A0A9P4X6S5</accession>
<dbReference type="EMBL" id="QLNT01000023">
    <property type="protein sequence ID" value="KAF3060608.1"/>
    <property type="molecule type" value="Genomic_DNA"/>
</dbReference>